<feature type="compositionally biased region" description="Basic and acidic residues" evidence="1">
    <location>
        <begin position="621"/>
        <end position="636"/>
    </location>
</feature>
<name>A0AAE0UDR2_SORBR</name>
<accession>A0AAE0UDR2</accession>
<evidence type="ECO:0000313" key="2">
    <source>
        <dbReference type="EMBL" id="KAK3399699.1"/>
    </source>
</evidence>
<keyword evidence="3" id="KW-1185">Reference proteome</keyword>
<feature type="compositionally biased region" description="Low complexity" evidence="1">
    <location>
        <begin position="152"/>
        <end position="178"/>
    </location>
</feature>
<sequence>MTSPSPISSDLFLLFKSIQPIGHSSSSSYSLLHPPQKMMSSRESIEMRPMDGSRVPPGHGCHRPASGPSYPWATCDDSSSIYSTDTAVGPSNNAGAGQRASTPPPSYQASRPGAITQPPPPSVSRQAYIGANPPAVRSAPAVVAPPAPAAPPAALAAPAAPAAPTPNYNNNGGSSNGRNGRKGGDKRGRRCTLTRFLGAMAMLAALGLCCWAIGRAVDYPSWRKVLVVTTESATTTTTTTATLFPHAPLHSATPEEKAALIGLIGSRADAPDDKVRVPIVPMAAAAPVFAKRDMDDDDKDGKTQKRVLRSRVARAVAANAANADSDRPGSEEASNEKVEKPAAAVTPAPMAPPPKNPNENNNKGNVIPVKSPLSAHTTRSTTVTRYPTSVVVAQVVTVAPTAPPPKNLNDNNNNALSAQTTGRRTISTTVTRYPGQQTGLPATPTTTKAPDRPRHRPNHHSEPEELDKKGKPKKKPTGKNGKKKPTKKPTGKNAKKPKPTPKPKKKGGKKKGGKRDVSWDAEEEGWEQVYEQVYDDHDNHSDDHDHDHKPKLHPRATNGFGKDLFHKALQEVTTEGGKMLVEELTHQPVPVVVVTPPEVEETMETARKYDHDHHHGKKDKRGGDETKEKKDKRDWKNPGYVSPEARRRLGVVEEIPRPVEREKFGEDYVSEGLHRVQPVQPVQPGGVVLGDGRVSLPVFPGQRR</sequence>
<proteinExistence type="predicted"/>
<feature type="compositionally biased region" description="Basic residues" evidence="1">
    <location>
        <begin position="470"/>
        <end position="513"/>
    </location>
</feature>
<gene>
    <name evidence="2" type="ORF">B0T20DRAFT_406741</name>
</gene>
<feature type="compositionally biased region" description="Basic and acidic residues" evidence="1">
    <location>
        <begin position="291"/>
        <end position="303"/>
    </location>
</feature>
<feature type="compositionally biased region" description="Low complexity" evidence="1">
    <location>
        <begin position="357"/>
        <end position="369"/>
    </location>
</feature>
<feature type="compositionally biased region" description="Low complexity" evidence="1">
    <location>
        <begin position="676"/>
        <end position="686"/>
    </location>
</feature>
<feature type="region of interest" description="Disordered" evidence="1">
    <location>
        <begin position="48"/>
        <end position="67"/>
    </location>
</feature>
<feature type="region of interest" description="Disordered" evidence="1">
    <location>
        <begin position="23"/>
        <end position="42"/>
    </location>
</feature>
<feature type="compositionally biased region" description="Basic and acidic residues" evidence="1">
    <location>
        <begin position="534"/>
        <end position="548"/>
    </location>
</feature>
<feature type="region of interest" description="Disordered" evidence="1">
    <location>
        <begin position="675"/>
        <end position="704"/>
    </location>
</feature>
<feature type="compositionally biased region" description="Basic and acidic residues" evidence="1">
    <location>
        <begin position="324"/>
        <end position="340"/>
    </location>
</feature>
<feature type="compositionally biased region" description="Low complexity" evidence="1">
    <location>
        <begin position="313"/>
        <end position="323"/>
    </location>
</feature>
<feature type="region of interest" description="Disordered" evidence="1">
    <location>
        <begin position="400"/>
        <end position="560"/>
    </location>
</feature>
<feature type="region of interest" description="Disordered" evidence="1">
    <location>
        <begin position="601"/>
        <end position="649"/>
    </location>
</feature>
<dbReference type="EMBL" id="JAUTDP010000004">
    <property type="protein sequence ID" value="KAK3399699.1"/>
    <property type="molecule type" value="Genomic_DNA"/>
</dbReference>
<feature type="compositionally biased region" description="Basic and acidic residues" evidence="1">
    <location>
        <begin position="459"/>
        <end position="469"/>
    </location>
</feature>
<comment type="caution">
    <text evidence="2">The sequence shown here is derived from an EMBL/GenBank/DDBJ whole genome shotgun (WGS) entry which is preliminary data.</text>
</comment>
<feature type="compositionally biased region" description="Low complexity" evidence="1">
    <location>
        <begin position="407"/>
        <end position="432"/>
    </location>
</feature>
<feature type="region of interest" description="Disordered" evidence="1">
    <location>
        <begin position="145"/>
        <end position="188"/>
    </location>
</feature>
<reference evidence="2" key="2">
    <citation type="submission" date="2023-07" db="EMBL/GenBank/DDBJ databases">
        <authorList>
            <consortium name="Lawrence Berkeley National Laboratory"/>
            <person name="Haridas S."/>
            <person name="Hensen N."/>
            <person name="Bonometti L."/>
            <person name="Westerberg I."/>
            <person name="Brannstrom I.O."/>
            <person name="Guillou S."/>
            <person name="Cros-Aarteil S."/>
            <person name="Calhoun S."/>
            <person name="Kuo A."/>
            <person name="Mondo S."/>
            <person name="Pangilinan J."/>
            <person name="Riley R."/>
            <person name="LaButti K."/>
            <person name="Andreopoulos B."/>
            <person name="Lipzen A."/>
            <person name="Chen C."/>
            <person name="Yanf M."/>
            <person name="Daum C."/>
            <person name="Ng V."/>
            <person name="Clum A."/>
            <person name="Steindorff A."/>
            <person name="Ohm R."/>
            <person name="Martin F."/>
            <person name="Silar P."/>
            <person name="Natvig D."/>
            <person name="Lalanne C."/>
            <person name="Gautier V."/>
            <person name="Ament-velasquez S.L."/>
            <person name="Kruys A."/>
            <person name="Hutchinson M.I."/>
            <person name="Powell A.J."/>
            <person name="Barry K."/>
            <person name="Miller A.N."/>
            <person name="Grigoriev I.V."/>
            <person name="Debuchy R."/>
            <person name="Gladieux P."/>
            <person name="Thoren M.H."/>
            <person name="Johannesson H."/>
        </authorList>
    </citation>
    <scope>NUCLEOTIDE SEQUENCE</scope>
    <source>
        <strain evidence="2">FGSC 1904</strain>
    </source>
</reference>
<dbReference type="AlphaFoldDB" id="A0AAE0UDR2"/>
<feature type="compositionally biased region" description="Basic and acidic residues" evidence="1">
    <location>
        <begin position="604"/>
        <end position="613"/>
    </location>
</feature>
<feature type="region of interest" description="Disordered" evidence="1">
    <location>
        <begin position="291"/>
        <end position="382"/>
    </location>
</feature>
<feature type="compositionally biased region" description="Polar residues" evidence="1">
    <location>
        <begin position="434"/>
        <end position="448"/>
    </location>
</feature>
<feature type="compositionally biased region" description="Polar residues" evidence="1">
    <location>
        <begin position="83"/>
        <end position="101"/>
    </location>
</feature>
<evidence type="ECO:0000256" key="1">
    <source>
        <dbReference type="SAM" id="MobiDB-lite"/>
    </source>
</evidence>
<organism evidence="2 3">
    <name type="scientific">Sordaria brevicollis</name>
    <dbReference type="NCBI Taxonomy" id="83679"/>
    <lineage>
        <taxon>Eukaryota</taxon>
        <taxon>Fungi</taxon>
        <taxon>Dikarya</taxon>
        <taxon>Ascomycota</taxon>
        <taxon>Pezizomycotina</taxon>
        <taxon>Sordariomycetes</taxon>
        <taxon>Sordariomycetidae</taxon>
        <taxon>Sordariales</taxon>
        <taxon>Sordariaceae</taxon>
        <taxon>Sordaria</taxon>
    </lineage>
</organism>
<protein>
    <submittedName>
        <fullName evidence="2">Uncharacterized protein</fullName>
    </submittedName>
</protein>
<evidence type="ECO:0000313" key="3">
    <source>
        <dbReference type="Proteomes" id="UP001281003"/>
    </source>
</evidence>
<feature type="region of interest" description="Disordered" evidence="1">
    <location>
        <begin position="83"/>
        <end position="128"/>
    </location>
</feature>
<reference evidence="2" key="1">
    <citation type="journal article" date="2023" name="Mol. Phylogenet. Evol.">
        <title>Genome-scale phylogeny and comparative genomics of the fungal order Sordariales.</title>
        <authorList>
            <person name="Hensen N."/>
            <person name="Bonometti L."/>
            <person name="Westerberg I."/>
            <person name="Brannstrom I.O."/>
            <person name="Guillou S."/>
            <person name="Cros-Aarteil S."/>
            <person name="Calhoun S."/>
            <person name="Haridas S."/>
            <person name="Kuo A."/>
            <person name="Mondo S."/>
            <person name="Pangilinan J."/>
            <person name="Riley R."/>
            <person name="LaButti K."/>
            <person name="Andreopoulos B."/>
            <person name="Lipzen A."/>
            <person name="Chen C."/>
            <person name="Yan M."/>
            <person name="Daum C."/>
            <person name="Ng V."/>
            <person name="Clum A."/>
            <person name="Steindorff A."/>
            <person name="Ohm R.A."/>
            <person name="Martin F."/>
            <person name="Silar P."/>
            <person name="Natvig D.O."/>
            <person name="Lalanne C."/>
            <person name="Gautier V."/>
            <person name="Ament-Velasquez S.L."/>
            <person name="Kruys A."/>
            <person name="Hutchinson M.I."/>
            <person name="Powell A.J."/>
            <person name="Barry K."/>
            <person name="Miller A.N."/>
            <person name="Grigoriev I.V."/>
            <person name="Debuchy R."/>
            <person name="Gladieux P."/>
            <person name="Hiltunen Thoren M."/>
            <person name="Johannesson H."/>
        </authorList>
    </citation>
    <scope>NUCLEOTIDE SEQUENCE</scope>
    <source>
        <strain evidence="2">FGSC 1904</strain>
    </source>
</reference>
<dbReference type="Proteomes" id="UP001281003">
    <property type="component" value="Unassembled WGS sequence"/>
</dbReference>